<dbReference type="GO" id="GO:0005634">
    <property type="term" value="C:nucleus"/>
    <property type="evidence" value="ECO:0007669"/>
    <property type="project" value="UniProtKB-SubCell"/>
</dbReference>
<evidence type="ECO:0000256" key="3">
    <source>
        <dbReference type="ARBA" id="ARBA00022478"/>
    </source>
</evidence>
<comment type="function">
    <text evidence="5">DNA-dependent RNA polymerase which catalyzes the transcription of DNA into RNA using the four ribonucleoside triphosphates as substrates.</text>
</comment>
<accession>A0A6D2HHL3</accession>
<comment type="similarity">
    <text evidence="2">Belongs to the eukaryotic RPB7/RPC8 RNA polymerase subunit family.</text>
</comment>
<sequence>MFIKVKLPWNVTVPAEDMDMKGQLQRSILIRLLDAFASKKATKDLGYFVALKDLEEIGEGKIRENTGEVVFPVVFNGITFKIFTGEILNGVVHKVFKSGVLLRSGPCETVYLSNLKMPGYDYIHGEEPIFVNQNLSRIEIGSSVRFVVLAVDYREAEKDFIVLASLVGDFLGLL</sequence>
<dbReference type="AlphaFoldDB" id="A0A6D2HHL3"/>
<keyword evidence="3 5" id="KW-0240">DNA-directed RNA polymerase</keyword>
<name>A0A6D2HHL3_9BRAS</name>
<dbReference type="Pfam" id="PF03876">
    <property type="entry name" value="SHS2_Rpb7-N"/>
    <property type="match status" value="1"/>
</dbReference>
<dbReference type="FunFam" id="3.30.1490.120:FF:000001">
    <property type="entry name" value="DNA-directed RNA polymerase II subunit RPB7"/>
    <property type="match status" value="1"/>
</dbReference>
<evidence type="ECO:0000313" key="7">
    <source>
        <dbReference type="EMBL" id="CAA7012825.1"/>
    </source>
</evidence>
<keyword evidence="5" id="KW-0539">Nucleus</keyword>
<evidence type="ECO:0000256" key="1">
    <source>
        <dbReference type="ARBA" id="ARBA00004123"/>
    </source>
</evidence>
<dbReference type="InterPro" id="IPR005576">
    <property type="entry name" value="Rpb7-like_N"/>
</dbReference>
<dbReference type="PROSITE" id="PS50126">
    <property type="entry name" value="S1"/>
    <property type="match status" value="1"/>
</dbReference>
<dbReference type="SUPFAM" id="SSF50249">
    <property type="entry name" value="Nucleic acid-binding proteins"/>
    <property type="match status" value="1"/>
</dbReference>
<comment type="caution">
    <text evidence="7">The sequence shown here is derived from an EMBL/GenBank/DDBJ whole genome shotgun (WGS) entry which is preliminary data.</text>
</comment>
<dbReference type="InterPro" id="IPR003029">
    <property type="entry name" value="S1_domain"/>
</dbReference>
<dbReference type="OrthoDB" id="1162399at2759"/>
<feature type="domain" description="S1 motif" evidence="6">
    <location>
        <begin position="85"/>
        <end position="166"/>
    </location>
</feature>
<dbReference type="GO" id="GO:0000428">
    <property type="term" value="C:DNA-directed RNA polymerase complex"/>
    <property type="evidence" value="ECO:0007669"/>
    <property type="project" value="UniProtKB-KW"/>
</dbReference>
<evidence type="ECO:0000313" key="8">
    <source>
        <dbReference type="Proteomes" id="UP000467841"/>
    </source>
</evidence>
<dbReference type="Proteomes" id="UP000467841">
    <property type="component" value="Unassembled WGS sequence"/>
</dbReference>
<dbReference type="PANTHER" id="PTHR12709">
    <property type="entry name" value="DNA-DIRECTED RNA POLYMERASE II, III"/>
    <property type="match status" value="1"/>
</dbReference>
<protein>
    <recommendedName>
        <fullName evidence="5">DNA-directed RNA polymerase subunit</fullName>
    </recommendedName>
</protein>
<dbReference type="GO" id="GO:0003727">
    <property type="term" value="F:single-stranded RNA binding"/>
    <property type="evidence" value="ECO:0007669"/>
    <property type="project" value="TreeGrafter"/>
</dbReference>
<dbReference type="PANTHER" id="PTHR12709:SF7">
    <property type="entry name" value="DNA-DIRECTED RNA POLYMERASE IV SUBUNIT 7"/>
    <property type="match status" value="1"/>
</dbReference>
<dbReference type="GO" id="GO:0006352">
    <property type="term" value="P:DNA-templated transcription initiation"/>
    <property type="evidence" value="ECO:0007669"/>
    <property type="project" value="UniProtKB-UniRule"/>
</dbReference>
<evidence type="ECO:0000256" key="4">
    <source>
        <dbReference type="ARBA" id="ARBA00023163"/>
    </source>
</evidence>
<keyword evidence="4 5" id="KW-0804">Transcription</keyword>
<dbReference type="InterPro" id="IPR036898">
    <property type="entry name" value="RNA_pol_Rpb7-like_N_sf"/>
</dbReference>
<keyword evidence="8" id="KW-1185">Reference proteome</keyword>
<dbReference type="InterPro" id="IPR012340">
    <property type="entry name" value="NA-bd_OB-fold"/>
</dbReference>
<comment type="subcellular location">
    <subcellularLocation>
        <location evidence="1 5">Nucleus</location>
    </subcellularLocation>
</comment>
<dbReference type="InterPro" id="IPR045113">
    <property type="entry name" value="Rpb7-like"/>
</dbReference>
<dbReference type="Gene3D" id="2.40.50.140">
    <property type="entry name" value="Nucleic acid-binding proteins"/>
    <property type="match status" value="1"/>
</dbReference>
<dbReference type="Gene3D" id="3.30.1490.120">
    <property type="entry name" value="RNA polymerase Rpb7-like, N-terminal domain"/>
    <property type="match status" value="1"/>
</dbReference>
<gene>
    <name evidence="7" type="ORF">MERR_LOCUS59</name>
</gene>
<reference evidence="7" key="1">
    <citation type="submission" date="2020-01" db="EMBL/GenBank/DDBJ databases">
        <authorList>
            <person name="Mishra B."/>
        </authorList>
    </citation>
    <scope>NUCLEOTIDE SEQUENCE [LARGE SCALE GENOMIC DNA]</scope>
</reference>
<evidence type="ECO:0000256" key="5">
    <source>
        <dbReference type="RuleBase" id="RU369086"/>
    </source>
</evidence>
<dbReference type="EMBL" id="CACVBM020000011">
    <property type="protein sequence ID" value="CAA7012825.1"/>
    <property type="molecule type" value="Genomic_DNA"/>
</dbReference>
<dbReference type="GO" id="GO:0003697">
    <property type="term" value="F:single-stranded DNA binding"/>
    <property type="evidence" value="ECO:0007669"/>
    <property type="project" value="TreeGrafter"/>
</dbReference>
<evidence type="ECO:0000256" key="2">
    <source>
        <dbReference type="ARBA" id="ARBA00009307"/>
    </source>
</evidence>
<proteinExistence type="inferred from homology"/>
<dbReference type="SUPFAM" id="SSF88798">
    <property type="entry name" value="N-terminal, heterodimerisation domain of RBP7 (RpoE)"/>
    <property type="match status" value="1"/>
</dbReference>
<evidence type="ECO:0000259" key="6">
    <source>
        <dbReference type="PROSITE" id="PS50126"/>
    </source>
</evidence>
<organism evidence="7 8">
    <name type="scientific">Microthlaspi erraticum</name>
    <dbReference type="NCBI Taxonomy" id="1685480"/>
    <lineage>
        <taxon>Eukaryota</taxon>
        <taxon>Viridiplantae</taxon>
        <taxon>Streptophyta</taxon>
        <taxon>Embryophyta</taxon>
        <taxon>Tracheophyta</taxon>
        <taxon>Spermatophyta</taxon>
        <taxon>Magnoliopsida</taxon>
        <taxon>eudicotyledons</taxon>
        <taxon>Gunneridae</taxon>
        <taxon>Pentapetalae</taxon>
        <taxon>rosids</taxon>
        <taxon>malvids</taxon>
        <taxon>Brassicales</taxon>
        <taxon>Brassicaceae</taxon>
        <taxon>Coluteocarpeae</taxon>
        <taxon>Microthlaspi</taxon>
    </lineage>
</organism>